<dbReference type="NCBIfam" id="TIGR03375">
    <property type="entry name" value="type_I_sec_LssB"/>
    <property type="match status" value="1"/>
</dbReference>
<dbReference type="SUPFAM" id="SSF52540">
    <property type="entry name" value="P-loop containing nucleoside triphosphate hydrolases"/>
    <property type="match status" value="1"/>
</dbReference>
<dbReference type="InterPro" id="IPR003593">
    <property type="entry name" value="AAA+_ATPase"/>
</dbReference>
<feature type="transmembrane region" description="Helical" evidence="8">
    <location>
        <begin position="210"/>
        <end position="230"/>
    </location>
</feature>
<comment type="subcellular location">
    <subcellularLocation>
        <location evidence="1">Cell membrane</location>
        <topology evidence="1">Multi-pass membrane protein</topology>
    </subcellularLocation>
</comment>
<dbReference type="InterPro" id="IPR003439">
    <property type="entry name" value="ABC_transporter-like_ATP-bd"/>
</dbReference>
<accession>A0ABV3QUR2</accession>
<dbReference type="InterPro" id="IPR017750">
    <property type="entry name" value="ATPase_T1SS"/>
</dbReference>
<comment type="caution">
    <text evidence="12">The sequence shown here is derived from an EMBL/GenBank/DDBJ whole genome shotgun (WGS) entry which is preliminary data.</text>
</comment>
<dbReference type="Gene3D" id="3.90.70.10">
    <property type="entry name" value="Cysteine proteinases"/>
    <property type="match status" value="1"/>
</dbReference>
<dbReference type="Pfam" id="PF00664">
    <property type="entry name" value="ABC_membrane"/>
    <property type="match status" value="1"/>
</dbReference>
<keyword evidence="3 8" id="KW-0812">Transmembrane</keyword>
<comment type="similarity">
    <text evidence="2">Belongs to the ABC transporter superfamily.</text>
</comment>
<keyword evidence="5" id="KW-0067">ATP-binding</keyword>
<dbReference type="PROSITE" id="PS50929">
    <property type="entry name" value="ABC_TM1F"/>
    <property type="match status" value="1"/>
</dbReference>
<dbReference type="SMART" id="SM00382">
    <property type="entry name" value="AAA"/>
    <property type="match status" value="1"/>
</dbReference>
<dbReference type="PROSITE" id="PS00211">
    <property type="entry name" value="ABC_TRANSPORTER_1"/>
    <property type="match status" value="1"/>
</dbReference>
<dbReference type="SUPFAM" id="SSF90123">
    <property type="entry name" value="ABC transporter transmembrane region"/>
    <property type="match status" value="1"/>
</dbReference>
<evidence type="ECO:0000256" key="1">
    <source>
        <dbReference type="ARBA" id="ARBA00004651"/>
    </source>
</evidence>
<dbReference type="InterPro" id="IPR005074">
    <property type="entry name" value="Peptidase_C39"/>
</dbReference>
<evidence type="ECO:0000259" key="11">
    <source>
        <dbReference type="PROSITE" id="PS50990"/>
    </source>
</evidence>
<gene>
    <name evidence="12" type="ORF">ABUE31_02280</name>
</gene>
<dbReference type="PROSITE" id="PS50893">
    <property type="entry name" value="ABC_TRANSPORTER_2"/>
    <property type="match status" value="1"/>
</dbReference>
<dbReference type="EMBL" id="JBFOCI010000001">
    <property type="protein sequence ID" value="MEW9804812.1"/>
    <property type="molecule type" value="Genomic_DNA"/>
</dbReference>
<evidence type="ECO:0000256" key="7">
    <source>
        <dbReference type="ARBA" id="ARBA00023136"/>
    </source>
</evidence>
<feature type="transmembrane region" description="Helical" evidence="8">
    <location>
        <begin position="282"/>
        <end position="307"/>
    </location>
</feature>
<evidence type="ECO:0000313" key="12">
    <source>
        <dbReference type="EMBL" id="MEW9804812.1"/>
    </source>
</evidence>
<evidence type="ECO:0000256" key="8">
    <source>
        <dbReference type="SAM" id="Phobius"/>
    </source>
</evidence>
<organism evidence="12 13">
    <name type="scientific">Mesorhizobium marinum</name>
    <dbReference type="NCBI Taxonomy" id="3228790"/>
    <lineage>
        <taxon>Bacteria</taxon>
        <taxon>Pseudomonadati</taxon>
        <taxon>Pseudomonadota</taxon>
        <taxon>Alphaproteobacteria</taxon>
        <taxon>Hyphomicrobiales</taxon>
        <taxon>Phyllobacteriaceae</taxon>
        <taxon>Mesorhizobium</taxon>
    </lineage>
</organism>
<dbReference type="InterPro" id="IPR011527">
    <property type="entry name" value="ABC1_TM_dom"/>
</dbReference>
<dbReference type="Proteomes" id="UP001556196">
    <property type="component" value="Unassembled WGS sequence"/>
</dbReference>
<dbReference type="PROSITE" id="PS50990">
    <property type="entry name" value="PEPTIDASE_C39"/>
    <property type="match status" value="1"/>
</dbReference>
<reference evidence="12 13" key="1">
    <citation type="submission" date="2024-06" db="EMBL/GenBank/DDBJ databases">
        <authorList>
            <person name="Tuo L."/>
        </authorList>
    </citation>
    <scope>NUCLEOTIDE SEQUENCE [LARGE SCALE GENOMIC DNA]</scope>
    <source>
        <strain evidence="12 13">ZMM04-5</strain>
    </source>
</reference>
<dbReference type="Gene3D" id="3.40.50.300">
    <property type="entry name" value="P-loop containing nucleotide triphosphate hydrolases"/>
    <property type="match status" value="1"/>
</dbReference>
<feature type="domain" description="Peptidase C39" evidence="11">
    <location>
        <begin position="17"/>
        <end position="138"/>
    </location>
</feature>
<feature type="transmembrane region" description="Helical" evidence="8">
    <location>
        <begin position="313"/>
        <end position="334"/>
    </location>
</feature>
<dbReference type="InterPro" id="IPR027417">
    <property type="entry name" value="P-loop_NTPase"/>
</dbReference>
<dbReference type="Pfam" id="PF03412">
    <property type="entry name" value="Peptidase_C39"/>
    <property type="match status" value="1"/>
</dbReference>
<feature type="domain" description="ABC transmembrane type-1" evidence="10">
    <location>
        <begin position="176"/>
        <end position="454"/>
    </location>
</feature>
<dbReference type="CDD" id="cd18587">
    <property type="entry name" value="ABC_6TM_LapB_like"/>
    <property type="match status" value="1"/>
</dbReference>
<feature type="transmembrane region" description="Helical" evidence="8">
    <location>
        <begin position="173"/>
        <end position="198"/>
    </location>
</feature>
<keyword evidence="4" id="KW-0547">Nucleotide-binding</keyword>
<dbReference type="Pfam" id="PF00005">
    <property type="entry name" value="ABC_tran"/>
    <property type="match status" value="1"/>
</dbReference>
<keyword evidence="7 8" id="KW-0472">Membrane</keyword>
<dbReference type="PANTHER" id="PTHR24221:SF248">
    <property type="entry name" value="ABC TRANSPORTER TRANSMEMBRANE REGION"/>
    <property type="match status" value="1"/>
</dbReference>
<evidence type="ECO:0000256" key="2">
    <source>
        <dbReference type="ARBA" id="ARBA00005417"/>
    </source>
</evidence>
<keyword evidence="6 8" id="KW-1133">Transmembrane helix</keyword>
<evidence type="ECO:0000259" key="10">
    <source>
        <dbReference type="PROSITE" id="PS50929"/>
    </source>
</evidence>
<evidence type="ECO:0000256" key="5">
    <source>
        <dbReference type="ARBA" id="ARBA00022840"/>
    </source>
</evidence>
<proteinExistence type="inferred from homology"/>
<feature type="transmembrane region" description="Helical" evidence="8">
    <location>
        <begin position="394"/>
        <end position="418"/>
    </location>
</feature>
<evidence type="ECO:0000259" key="9">
    <source>
        <dbReference type="PROSITE" id="PS50893"/>
    </source>
</evidence>
<dbReference type="PANTHER" id="PTHR24221">
    <property type="entry name" value="ATP-BINDING CASSETTE SUB-FAMILY B"/>
    <property type="match status" value="1"/>
</dbReference>
<dbReference type="InterPro" id="IPR036640">
    <property type="entry name" value="ABC1_TM_sf"/>
</dbReference>
<sequence>MDQRVGSSGESVPQTGHADVYDPLLAALEHLAGLHGRPFSKAAVLQGLPLSGGRLTLDLFARAADRLGLDARIVERRPSEVSGLVCPFVALLKSGDTAIVVEKRHRARKATVVVPGSDPRTMRLKDLDRQSFDSVIYVADRRQQDAVASDSAMLRRAQGHWLWSVVWRLWPTWTYVILAALVINLLGLALPLFVMNVYDRVIPNNAIPTLWALAAGVTIALGADFVLRMLRSGVIESSGRRVDMKVSAALFEQALDATMASRSSRAGEFANHIREFENVRDFFTSSSIVSVIDLLFIGVFLGLLYMIVGELALVPLAAVPLVLVATLLIQIPLARAVNAAQLTKTNRNTILVESLVGVETVKAVAGEGALQKKWEDAVAGSVRASSSLRFWSSLAMFFSMFVQQGVSVVLIVLGVYLVAAGDITIGALIASNILAGRVLAPLSGIAMTLARAQASFAALRQLNRMMRLDRDHNTPHDGGGGIDEGRLEIRDVAFAYPGQATNALDGLSLRIAPGERVGVIGRVASGKSTLGKLLCGLYAPQQGAVLVDGTDIRHRWMADLRKAVAYVGQDPDLFAGTLKENVLFGRRADDVAFEEAAVATGIAAIAQASPLGYALQVGERGRAVSGGQRQAVAIARALVGNPRVLVLDEPTSAMDNLTEAAFIRSFRNWLKPDVTLILATHRVSMLELVDRLVVLEDGRVVADGPKDKVLASLVKRRIVGREQGGADG</sequence>
<keyword evidence="13" id="KW-1185">Reference proteome</keyword>
<dbReference type="Gene3D" id="1.20.1560.10">
    <property type="entry name" value="ABC transporter type 1, transmembrane domain"/>
    <property type="match status" value="1"/>
</dbReference>
<dbReference type="InterPro" id="IPR039421">
    <property type="entry name" value="Type_1_exporter"/>
</dbReference>
<evidence type="ECO:0000256" key="3">
    <source>
        <dbReference type="ARBA" id="ARBA00022692"/>
    </source>
</evidence>
<evidence type="ECO:0000313" key="13">
    <source>
        <dbReference type="Proteomes" id="UP001556196"/>
    </source>
</evidence>
<dbReference type="RefSeq" id="WP_367721874.1">
    <property type="nucleotide sequence ID" value="NZ_JBFOCI010000001.1"/>
</dbReference>
<dbReference type="InterPro" id="IPR017871">
    <property type="entry name" value="ABC_transporter-like_CS"/>
</dbReference>
<name>A0ABV3QUR2_9HYPH</name>
<evidence type="ECO:0000256" key="6">
    <source>
        <dbReference type="ARBA" id="ARBA00022989"/>
    </source>
</evidence>
<feature type="domain" description="ABC transporter" evidence="9">
    <location>
        <begin position="487"/>
        <end position="722"/>
    </location>
</feature>
<evidence type="ECO:0000256" key="4">
    <source>
        <dbReference type="ARBA" id="ARBA00022741"/>
    </source>
</evidence>
<protein>
    <submittedName>
        <fullName evidence="12">Type I secretion system permease/ATPase</fullName>
    </submittedName>
</protein>